<dbReference type="InterPro" id="IPR029071">
    <property type="entry name" value="Ubiquitin-like_domsf"/>
</dbReference>
<reference evidence="9" key="1">
    <citation type="submission" date="2021-08" db="EMBL/GenBank/DDBJ databases">
        <title>WGS assembly of Ceratopteris richardii.</title>
        <authorList>
            <person name="Marchant D.B."/>
            <person name="Chen G."/>
            <person name="Jenkins J."/>
            <person name="Shu S."/>
            <person name="Leebens-Mack J."/>
            <person name="Grimwood J."/>
            <person name="Schmutz J."/>
            <person name="Soltis P."/>
            <person name="Soltis D."/>
            <person name="Chen Z.-H."/>
        </authorList>
    </citation>
    <scope>NUCLEOTIDE SEQUENCE</scope>
    <source>
        <strain evidence="9">Whitten #5841</strain>
        <tissue evidence="9">Leaf</tissue>
    </source>
</reference>
<dbReference type="Proteomes" id="UP000825935">
    <property type="component" value="Chromosome 31"/>
</dbReference>
<dbReference type="OMA" id="GLRWYLI"/>
<dbReference type="Pfam" id="PF04108">
    <property type="entry name" value="ATG17_like"/>
    <property type="match status" value="1"/>
</dbReference>
<evidence type="ECO:0000256" key="4">
    <source>
        <dbReference type="ARBA" id="ARBA00023054"/>
    </source>
</evidence>
<dbReference type="GO" id="GO:0034517">
    <property type="term" value="P:ribophagy"/>
    <property type="evidence" value="ECO:0007669"/>
    <property type="project" value="TreeGrafter"/>
</dbReference>
<dbReference type="InterPro" id="IPR019460">
    <property type="entry name" value="Atg11_C"/>
</dbReference>
<gene>
    <name evidence="9" type="ORF">KP509_31G065300</name>
</gene>
<evidence type="ECO:0000256" key="3">
    <source>
        <dbReference type="ARBA" id="ARBA00023006"/>
    </source>
</evidence>
<dbReference type="SUPFAM" id="SSF54236">
    <property type="entry name" value="Ubiquitin-like"/>
    <property type="match status" value="1"/>
</dbReference>
<dbReference type="InterPro" id="IPR040040">
    <property type="entry name" value="ATG11"/>
</dbReference>
<evidence type="ECO:0000259" key="8">
    <source>
        <dbReference type="Pfam" id="PF10377"/>
    </source>
</evidence>
<dbReference type="EMBL" id="CM035436">
    <property type="protein sequence ID" value="KAH7289236.1"/>
    <property type="molecule type" value="Genomic_DNA"/>
</dbReference>
<keyword evidence="2" id="KW-0653">Protein transport</keyword>
<comment type="caution">
    <text evidence="9">The sequence shown here is derived from an EMBL/GenBank/DDBJ whole genome shotgun (WGS) entry which is preliminary data.</text>
</comment>
<proteinExistence type="predicted"/>
<evidence type="ECO:0008006" key="11">
    <source>
        <dbReference type="Google" id="ProtNLM"/>
    </source>
</evidence>
<dbReference type="PANTHER" id="PTHR13222">
    <property type="entry name" value="RB1-INDUCIBLE COILED-COIL"/>
    <property type="match status" value="1"/>
</dbReference>
<dbReference type="GO" id="GO:0000045">
    <property type="term" value="P:autophagosome assembly"/>
    <property type="evidence" value="ECO:0007669"/>
    <property type="project" value="InterPro"/>
</dbReference>
<keyword evidence="4 5" id="KW-0175">Coiled coil</keyword>
<dbReference type="Gene3D" id="3.10.20.90">
    <property type="entry name" value="Phosphatidylinositol 3-kinase Catalytic Subunit, Chain A, domain 1"/>
    <property type="match status" value="1"/>
</dbReference>
<dbReference type="OrthoDB" id="447953at2759"/>
<dbReference type="GO" id="GO:0019901">
    <property type="term" value="F:protein kinase binding"/>
    <property type="evidence" value="ECO:0007669"/>
    <property type="project" value="TreeGrafter"/>
</dbReference>
<dbReference type="EMBL" id="CM035436">
    <property type="protein sequence ID" value="KAH7289237.1"/>
    <property type="molecule type" value="Genomic_DNA"/>
</dbReference>
<evidence type="ECO:0000256" key="2">
    <source>
        <dbReference type="ARBA" id="ARBA00022927"/>
    </source>
</evidence>
<evidence type="ECO:0000313" key="9">
    <source>
        <dbReference type="EMBL" id="KAH7289237.1"/>
    </source>
</evidence>
<evidence type="ECO:0000256" key="5">
    <source>
        <dbReference type="SAM" id="Coils"/>
    </source>
</evidence>
<dbReference type="GO" id="GO:0034045">
    <property type="term" value="C:phagophore assembly site membrane"/>
    <property type="evidence" value="ECO:0007669"/>
    <property type="project" value="TreeGrafter"/>
</dbReference>
<dbReference type="GO" id="GO:0061709">
    <property type="term" value="P:reticulophagy"/>
    <property type="evidence" value="ECO:0007669"/>
    <property type="project" value="TreeGrafter"/>
</dbReference>
<evidence type="ECO:0000259" key="7">
    <source>
        <dbReference type="Pfam" id="PF04108"/>
    </source>
</evidence>
<dbReference type="GO" id="GO:0015031">
    <property type="term" value="P:protein transport"/>
    <property type="evidence" value="ECO:0007669"/>
    <property type="project" value="UniProtKB-KW"/>
</dbReference>
<keyword evidence="1" id="KW-0813">Transport</keyword>
<dbReference type="GO" id="GO:0034727">
    <property type="term" value="P:piecemeal microautophagy of the nucleus"/>
    <property type="evidence" value="ECO:0007669"/>
    <property type="project" value="TreeGrafter"/>
</dbReference>
<protein>
    <recommendedName>
        <fullName evidence="11">Autophagy-related protein 11</fullName>
    </recommendedName>
</protein>
<dbReference type="InterPro" id="IPR045326">
    <property type="entry name" value="ATG17-like_dom"/>
</dbReference>
<evidence type="ECO:0000313" key="10">
    <source>
        <dbReference type="Proteomes" id="UP000825935"/>
    </source>
</evidence>
<name>A0A8T2QZJ3_CERRI</name>
<feature type="coiled-coil region" evidence="5">
    <location>
        <begin position="388"/>
        <end position="415"/>
    </location>
</feature>
<feature type="domain" description="Autophagy-related protein 11 C-terminal" evidence="8">
    <location>
        <begin position="956"/>
        <end position="1085"/>
    </location>
</feature>
<dbReference type="AlphaFoldDB" id="A0A8T2QZJ3"/>
<accession>A0A8T2QZJ3</accession>
<feature type="compositionally biased region" description="Basic and acidic residues" evidence="6">
    <location>
        <begin position="672"/>
        <end position="689"/>
    </location>
</feature>
<dbReference type="GO" id="GO:0000422">
    <property type="term" value="P:autophagy of mitochondrion"/>
    <property type="evidence" value="ECO:0007669"/>
    <property type="project" value="TreeGrafter"/>
</dbReference>
<evidence type="ECO:0000256" key="6">
    <source>
        <dbReference type="SAM" id="MobiDB-lite"/>
    </source>
</evidence>
<keyword evidence="3" id="KW-0072">Autophagy</keyword>
<dbReference type="PANTHER" id="PTHR13222:SF1">
    <property type="entry name" value="RB1-INDUCIBLE COILED-COIL PROTEIN 1"/>
    <property type="match status" value="1"/>
</dbReference>
<organism evidence="9 10">
    <name type="scientific">Ceratopteris richardii</name>
    <name type="common">Triangle waterfern</name>
    <dbReference type="NCBI Taxonomy" id="49495"/>
    <lineage>
        <taxon>Eukaryota</taxon>
        <taxon>Viridiplantae</taxon>
        <taxon>Streptophyta</taxon>
        <taxon>Embryophyta</taxon>
        <taxon>Tracheophyta</taxon>
        <taxon>Polypodiopsida</taxon>
        <taxon>Polypodiidae</taxon>
        <taxon>Polypodiales</taxon>
        <taxon>Pteridineae</taxon>
        <taxon>Pteridaceae</taxon>
        <taxon>Parkerioideae</taxon>
        <taxon>Ceratopteris</taxon>
    </lineage>
</organism>
<dbReference type="GO" id="GO:0060090">
    <property type="term" value="F:molecular adaptor activity"/>
    <property type="evidence" value="ECO:0007669"/>
    <property type="project" value="TreeGrafter"/>
</dbReference>
<keyword evidence="10" id="KW-1185">Reference proteome</keyword>
<dbReference type="GO" id="GO:1990316">
    <property type="term" value="C:Atg1/ULK1 kinase complex"/>
    <property type="evidence" value="ECO:0007669"/>
    <property type="project" value="TreeGrafter"/>
</dbReference>
<feature type="region of interest" description="Disordered" evidence="6">
    <location>
        <begin position="666"/>
        <end position="689"/>
    </location>
</feature>
<sequence>MEDSTETAKLIIYVAESGQSFELKCPHGTLVQHVQACLASLTRVPVSDQLLICEDIRLEPQRSLESYRLPAQGRHIFLYNRARLLADVPPPPPEQVDVKDLVLPSPPLPLQDGYPFESLSDPAIKALPSYERQFRFHFDKGLAIFNATHVRFDICRRLLHEKQVQNMAIDAAKRNMNHHYKMIDQMYLEFMKHFNRQQKQHADILSNLDRDIDRLRKWKLHPSLIGNGRETLLDCLDTAHLSKEAQSCASSHKQFQGKVMQLKAIFAHLQKNVEDFSHFVPSVDVYESERALTDHASVVDEEKTIMQSLSKDTETVKKLVNDCRASNFSLSMKPHDAVSALGPMHQVHVNSHLPKMEFCYQKIVNLLQSFCSKKHQMCCCVHTCMQKVAALQSSIRDVRNQLAAFKEALSRQEEVFKQVKLVRQIGPAYRTCLAEVVRRKANMKLYMGHAGQLAEKMARSREGEITVREEFLRNCGGILPREVLVSLGLFGSPSQCIINIEPYDTELLDIDILDVEKYAPESLFGTYLSKGLADSCSLPEKSDPESTVTRELDLINDSQIEEEISGTSKLEVENAWLKAELASKIALSFSAGVDLEGLSANERDSKQARNLASQKTAEALAMKDEYARHLQNSLKASQQQCNAYEKRIRELEQRLADQHDQLQKLASNESDYSLKTDKPEVSGVTEDGRPLSRVAVVEPMDDGANSSQPSGRGYDEVVAESVVGATMPHDTAMAERVDIHASCRKESVRHLEQKDAVHAEVDSKVQSALDETNECTGPDSSTNDNELLRLQDLLTQKNKYCIALEEKLQLALSDADCAHKELQEKAGLLRECQFNCAELETSLHLAREESRIKQCSVDRKVAEYNTLRTSSVKLRSLLERLHHCISSPSGGCMELSESLRVLVASLPSDADGDGTADFCACIKGLAERIGKLAQQQSDLLEHCNLVETSKGQLATELEKKVELLKNQYVKRKMDKQANKEKICYTRFQVHELAMFSINGRGHYEAVNRGCPNYYLSDESVALFLQSLPERPAYIIGQIVHIERNIAHSPFHPGQMTSLTEVSSETCANNPYGLPNGTVYYVVTLAMVPDRLPSLPSVNPLDVT</sequence>
<dbReference type="Pfam" id="PF10377">
    <property type="entry name" value="ATG11"/>
    <property type="match status" value="1"/>
</dbReference>
<feature type="domain" description="Autophagy protein ATG17-like" evidence="7">
    <location>
        <begin position="144"/>
        <end position="478"/>
    </location>
</feature>
<evidence type="ECO:0000256" key="1">
    <source>
        <dbReference type="ARBA" id="ARBA00022448"/>
    </source>
</evidence>